<comment type="caution">
    <text evidence="4">The sequence shown here is derived from an EMBL/GenBank/DDBJ whole genome shotgun (WGS) entry which is preliminary data.</text>
</comment>
<feature type="signal peptide" evidence="3">
    <location>
        <begin position="1"/>
        <end position="20"/>
    </location>
</feature>
<reference evidence="4 5" key="1">
    <citation type="submission" date="2024-03" db="EMBL/GenBank/DDBJ databases">
        <title>Genome-scale model development and genomic sequencing of the oleaginous clade Lipomyces.</title>
        <authorList>
            <consortium name="Lawrence Berkeley National Laboratory"/>
            <person name="Czajka J.J."/>
            <person name="Han Y."/>
            <person name="Kim J."/>
            <person name="Mondo S.J."/>
            <person name="Hofstad B.A."/>
            <person name="Robles A."/>
            <person name="Haridas S."/>
            <person name="Riley R."/>
            <person name="LaButti K."/>
            <person name="Pangilinan J."/>
            <person name="Andreopoulos W."/>
            <person name="Lipzen A."/>
            <person name="Yan J."/>
            <person name="Wang M."/>
            <person name="Ng V."/>
            <person name="Grigoriev I.V."/>
            <person name="Spatafora J.W."/>
            <person name="Magnuson J.K."/>
            <person name="Baker S.E."/>
            <person name="Pomraning K.R."/>
        </authorList>
    </citation>
    <scope>NUCLEOTIDE SEQUENCE [LARGE SCALE GENOMIC DNA]</scope>
    <source>
        <strain evidence="4 5">Phaff 52-87</strain>
    </source>
</reference>
<protein>
    <recommendedName>
        <fullName evidence="6">RCC1/BLIP-II</fullName>
    </recommendedName>
</protein>
<dbReference type="RefSeq" id="XP_064770510.1">
    <property type="nucleotide sequence ID" value="XM_064911477.1"/>
</dbReference>
<dbReference type="Proteomes" id="UP001498771">
    <property type="component" value="Unassembled WGS sequence"/>
</dbReference>
<keyword evidence="5" id="KW-1185">Reference proteome</keyword>
<keyword evidence="3" id="KW-0732">Signal</keyword>
<name>A0ABR1FCJ9_9ASCO</name>
<dbReference type="InterPro" id="IPR000408">
    <property type="entry name" value="Reg_chr_condens"/>
</dbReference>
<dbReference type="SUPFAM" id="SSF50985">
    <property type="entry name" value="RCC1/BLIP-II"/>
    <property type="match status" value="1"/>
</dbReference>
<feature type="region of interest" description="Disordered" evidence="2">
    <location>
        <begin position="19"/>
        <end position="60"/>
    </location>
</feature>
<feature type="repeat" description="RCC1" evidence="1">
    <location>
        <begin position="235"/>
        <end position="296"/>
    </location>
</feature>
<evidence type="ECO:0000256" key="3">
    <source>
        <dbReference type="SAM" id="SignalP"/>
    </source>
</evidence>
<sequence length="427" mass="46298">MPRTWLFALGLDLFSQLSGAGSAGSRPVGNSTSDDDASNEKEKEEEQRGNGTENTKSGYIDPPRMIAVGQDLLRILWAGWNDTLLQIDDIFELRGFSAGSRGSVQLLCPPGISIVSGFGWTELQGVVCSDGEIYSIAPPPTDAEYSYLTIAPEFDISDAFSQSVQHVSVAGNGLVSVLHADRTSVTVFDSYASFKNHTPSKPTHKTRKEFKPHHRRTFISVRSAESHFVALDSNGCVWSWGAPNLHGELLRPTPANRGADHAQLQSLTPRIVPALEGIQMIQIAANGWVTACLSGDTRDVYIWGWMAGGARVVGMPATSGGELAGIIDQFDEEENMTVDCIGVANGAVATTIEDAQTGITSLYVARPPVEGSLVNDRENRDEDADGARFEKVRGPWDALLEAVDEVYRRPYVYCSPAATFVIIARDY</sequence>
<dbReference type="EMBL" id="JBBJBU010000001">
    <property type="protein sequence ID" value="KAK7207477.1"/>
    <property type="molecule type" value="Genomic_DNA"/>
</dbReference>
<proteinExistence type="predicted"/>
<gene>
    <name evidence="4" type="ORF">BZA70DRAFT_271414</name>
</gene>
<evidence type="ECO:0008006" key="6">
    <source>
        <dbReference type="Google" id="ProtNLM"/>
    </source>
</evidence>
<evidence type="ECO:0000256" key="1">
    <source>
        <dbReference type="PROSITE-ProRule" id="PRU00235"/>
    </source>
</evidence>
<dbReference type="Gene3D" id="2.130.10.30">
    <property type="entry name" value="Regulator of chromosome condensation 1/beta-lactamase-inhibitor protein II"/>
    <property type="match status" value="1"/>
</dbReference>
<feature type="chain" id="PRO_5046733421" description="RCC1/BLIP-II" evidence="3">
    <location>
        <begin position="21"/>
        <end position="427"/>
    </location>
</feature>
<evidence type="ECO:0000313" key="5">
    <source>
        <dbReference type="Proteomes" id="UP001498771"/>
    </source>
</evidence>
<dbReference type="InterPro" id="IPR009091">
    <property type="entry name" value="RCC1/BLIP-II"/>
</dbReference>
<evidence type="ECO:0000313" key="4">
    <source>
        <dbReference type="EMBL" id="KAK7207477.1"/>
    </source>
</evidence>
<accession>A0ABR1FCJ9</accession>
<evidence type="ECO:0000256" key="2">
    <source>
        <dbReference type="SAM" id="MobiDB-lite"/>
    </source>
</evidence>
<dbReference type="PROSITE" id="PS50012">
    <property type="entry name" value="RCC1_3"/>
    <property type="match status" value="1"/>
</dbReference>
<feature type="compositionally biased region" description="Basic and acidic residues" evidence="2">
    <location>
        <begin position="38"/>
        <end position="48"/>
    </location>
</feature>
<dbReference type="GeneID" id="90036989"/>
<organism evidence="4 5">
    <name type="scientific">Myxozyma melibiosi</name>
    <dbReference type="NCBI Taxonomy" id="54550"/>
    <lineage>
        <taxon>Eukaryota</taxon>
        <taxon>Fungi</taxon>
        <taxon>Dikarya</taxon>
        <taxon>Ascomycota</taxon>
        <taxon>Saccharomycotina</taxon>
        <taxon>Lipomycetes</taxon>
        <taxon>Lipomycetales</taxon>
        <taxon>Lipomycetaceae</taxon>
        <taxon>Myxozyma</taxon>
    </lineage>
</organism>